<accession>A0ABV0KNX1</accession>
<evidence type="ECO:0000313" key="2">
    <source>
        <dbReference type="EMBL" id="MEP1060941.1"/>
    </source>
</evidence>
<feature type="compositionally biased region" description="Polar residues" evidence="1">
    <location>
        <begin position="19"/>
        <end position="31"/>
    </location>
</feature>
<dbReference type="EMBL" id="JAMPLM010000024">
    <property type="protein sequence ID" value="MEP1060941.1"/>
    <property type="molecule type" value="Genomic_DNA"/>
</dbReference>
<keyword evidence="3" id="KW-1185">Reference proteome</keyword>
<proteinExistence type="predicted"/>
<evidence type="ECO:0000256" key="1">
    <source>
        <dbReference type="SAM" id="MobiDB-lite"/>
    </source>
</evidence>
<protein>
    <recommendedName>
        <fullName evidence="4">GUN4-like domain-containing protein</fullName>
    </recommendedName>
</protein>
<comment type="caution">
    <text evidence="2">The sequence shown here is derived from an EMBL/GenBank/DDBJ whole genome shotgun (WGS) entry which is preliminary data.</text>
</comment>
<dbReference type="RefSeq" id="WP_190446639.1">
    <property type="nucleotide sequence ID" value="NZ_JAMPLM010000024.1"/>
</dbReference>
<name>A0ABV0KNX1_9CYAN</name>
<evidence type="ECO:0000313" key="3">
    <source>
        <dbReference type="Proteomes" id="UP001476950"/>
    </source>
</evidence>
<feature type="region of interest" description="Disordered" evidence="1">
    <location>
        <begin position="1"/>
        <end position="37"/>
    </location>
</feature>
<reference evidence="2 3" key="1">
    <citation type="submission" date="2022-04" db="EMBL/GenBank/DDBJ databases">
        <title>Positive selection, recombination, and allopatry shape intraspecific diversity of widespread and dominant cyanobacteria.</title>
        <authorList>
            <person name="Wei J."/>
            <person name="Shu W."/>
            <person name="Hu C."/>
        </authorList>
    </citation>
    <scope>NUCLEOTIDE SEQUENCE [LARGE SCALE GENOMIC DNA]</scope>
    <source>
        <strain evidence="2 3">AS-A4</strain>
    </source>
</reference>
<dbReference type="Proteomes" id="UP001476950">
    <property type="component" value="Unassembled WGS sequence"/>
</dbReference>
<gene>
    <name evidence="2" type="ORF">NDI38_21135</name>
</gene>
<sequence>MPQRSHAPRSQKSDKDDQTSLQHQAVVSSGGRTMPAPLRTHMESAFNASFANVKIHEGNHVGAVGAITISPIQRAIIPSPAAPGIDVEQLKKDIQTQRMEILKLQKTPKGQMSSTGGQLEICLRRLYRFFEDLLNPDKLVQQSLKEFITWKKGDGVEAWGAYRALSDELKPKERSEGADTKPTFSRECEAVFRDMEDQFSRWNGTKTKRGAYWGSAAPGLTTGAKAVSSGIIQELRRKANAAGGNWRFSDSWSGGLSFHRSRGGIDFIYHMLPSR</sequence>
<organism evidence="2 3">
    <name type="scientific">Stenomitos frigidus AS-A4</name>
    <dbReference type="NCBI Taxonomy" id="2933935"/>
    <lineage>
        <taxon>Bacteria</taxon>
        <taxon>Bacillati</taxon>
        <taxon>Cyanobacteriota</taxon>
        <taxon>Cyanophyceae</taxon>
        <taxon>Leptolyngbyales</taxon>
        <taxon>Leptolyngbyaceae</taxon>
        <taxon>Stenomitos</taxon>
    </lineage>
</organism>
<evidence type="ECO:0008006" key="4">
    <source>
        <dbReference type="Google" id="ProtNLM"/>
    </source>
</evidence>